<protein>
    <submittedName>
        <fullName evidence="1">Uncharacterized protein</fullName>
    </submittedName>
</protein>
<dbReference type="Proteomes" id="UP000886523">
    <property type="component" value="Unassembled WGS sequence"/>
</dbReference>
<gene>
    <name evidence="1" type="ORF">BS47DRAFT_1306985</name>
</gene>
<evidence type="ECO:0000313" key="2">
    <source>
        <dbReference type="Proteomes" id="UP000886523"/>
    </source>
</evidence>
<organism evidence="1 2">
    <name type="scientific">Hydnum rufescens UP504</name>
    <dbReference type="NCBI Taxonomy" id="1448309"/>
    <lineage>
        <taxon>Eukaryota</taxon>
        <taxon>Fungi</taxon>
        <taxon>Dikarya</taxon>
        <taxon>Basidiomycota</taxon>
        <taxon>Agaricomycotina</taxon>
        <taxon>Agaricomycetes</taxon>
        <taxon>Cantharellales</taxon>
        <taxon>Hydnaceae</taxon>
        <taxon>Hydnum</taxon>
    </lineage>
</organism>
<dbReference type="EMBL" id="MU129167">
    <property type="protein sequence ID" value="KAF9505197.1"/>
    <property type="molecule type" value="Genomic_DNA"/>
</dbReference>
<dbReference type="AlphaFoldDB" id="A0A9P6AG10"/>
<comment type="caution">
    <text evidence="1">The sequence shown here is derived from an EMBL/GenBank/DDBJ whole genome shotgun (WGS) entry which is preliminary data.</text>
</comment>
<proteinExistence type="predicted"/>
<sequence>MTLAYSFTDYHAQGQMISFVLVDLAQLPSGHLMPFNAYVALSRVLAETQYA</sequence>
<accession>A0A9P6AG10</accession>
<dbReference type="OrthoDB" id="2986975at2759"/>
<keyword evidence="2" id="KW-1185">Reference proteome</keyword>
<name>A0A9P6AG10_9AGAM</name>
<evidence type="ECO:0000313" key="1">
    <source>
        <dbReference type="EMBL" id="KAF9505197.1"/>
    </source>
</evidence>
<reference evidence="1" key="1">
    <citation type="journal article" date="2020" name="Nat. Commun.">
        <title>Large-scale genome sequencing of mycorrhizal fungi provides insights into the early evolution of symbiotic traits.</title>
        <authorList>
            <person name="Miyauchi S."/>
            <person name="Kiss E."/>
            <person name="Kuo A."/>
            <person name="Drula E."/>
            <person name="Kohler A."/>
            <person name="Sanchez-Garcia M."/>
            <person name="Morin E."/>
            <person name="Andreopoulos B."/>
            <person name="Barry K.W."/>
            <person name="Bonito G."/>
            <person name="Buee M."/>
            <person name="Carver A."/>
            <person name="Chen C."/>
            <person name="Cichocki N."/>
            <person name="Clum A."/>
            <person name="Culley D."/>
            <person name="Crous P.W."/>
            <person name="Fauchery L."/>
            <person name="Girlanda M."/>
            <person name="Hayes R.D."/>
            <person name="Keri Z."/>
            <person name="LaButti K."/>
            <person name="Lipzen A."/>
            <person name="Lombard V."/>
            <person name="Magnuson J."/>
            <person name="Maillard F."/>
            <person name="Murat C."/>
            <person name="Nolan M."/>
            <person name="Ohm R.A."/>
            <person name="Pangilinan J."/>
            <person name="Pereira M.F."/>
            <person name="Perotto S."/>
            <person name="Peter M."/>
            <person name="Pfister S."/>
            <person name="Riley R."/>
            <person name="Sitrit Y."/>
            <person name="Stielow J.B."/>
            <person name="Szollosi G."/>
            <person name="Zifcakova L."/>
            <person name="Stursova M."/>
            <person name="Spatafora J.W."/>
            <person name="Tedersoo L."/>
            <person name="Vaario L.M."/>
            <person name="Yamada A."/>
            <person name="Yan M."/>
            <person name="Wang P."/>
            <person name="Xu J."/>
            <person name="Bruns T."/>
            <person name="Baldrian P."/>
            <person name="Vilgalys R."/>
            <person name="Dunand C."/>
            <person name="Henrissat B."/>
            <person name="Grigoriev I.V."/>
            <person name="Hibbett D."/>
            <person name="Nagy L.G."/>
            <person name="Martin F.M."/>
        </authorList>
    </citation>
    <scope>NUCLEOTIDE SEQUENCE</scope>
    <source>
        <strain evidence="1">UP504</strain>
    </source>
</reference>